<dbReference type="Pfam" id="PF02746">
    <property type="entry name" value="MR_MLE_N"/>
    <property type="match status" value="1"/>
</dbReference>
<organism evidence="4 5">
    <name type="scientific">Salinactinospora qingdaonensis</name>
    <dbReference type="NCBI Taxonomy" id="702744"/>
    <lineage>
        <taxon>Bacteria</taxon>
        <taxon>Bacillati</taxon>
        <taxon>Actinomycetota</taxon>
        <taxon>Actinomycetes</taxon>
        <taxon>Streptosporangiales</taxon>
        <taxon>Nocardiopsidaceae</taxon>
        <taxon>Salinactinospora</taxon>
    </lineage>
</organism>
<feature type="domain" description="Mandelate racemase/muconate lactonizing enzyme C-terminal" evidence="3">
    <location>
        <begin position="127"/>
        <end position="221"/>
    </location>
</feature>
<dbReference type="Pfam" id="PF13378">
    <property type="entry name" value="MR_MLE_C"/>
    <property type="match status" value="1"/>
</dbReference>
<keyword evidence="5" id="KW-1185">Reference proteome</keyword>
<reference evidence="5" key="1">
    <citation type="journal article" date="2019" name="Int. J. Syst. Evol. Microbiol.">
        <title>The Global Catalogue of Microorganisms (GCM) 10K type strain sequencing project: providing services to taxonomists for standard genome sequencing and annotation.</title>
        <authorList>
            <consortium name="The Broad Institute Genomics Platform"/>
            <consortium name="The Broad Institute Genome Sequencing Center for Infectious Disease"/>
            <person name="Wu L."/>
            <person name="Ma J."/>
        </authorList>
    </citation>
    <scope>NUCLEOTIDE SEQUENCE [LARGE SCALE GENOMIC DNA]</scope>
    <source>
        <strain evidence="5">JCM 17137</strain>
    </source>
</reference>
<feature type="region of interest" description="Disordered" evidence="2">
    <location>
        <begin position="1"/>
        <end position="23"/>
    </location>
</feature>
<dbReference type="InterPro" id="IPR013341">
    <property type="entry name" value="Mandelate_racemase_N_dom"/>
</dbReference>
<dbReference type="Gene3D" id="3.20.20.120">
    <property type="entry name" value="Enolase-like C-terminal domain"/>
    <property type="match status" value="1"/>
</dbReference>
<dbReference type="EMBL" id="BAABDD010000005">
    <property type="protein sequence ID" value="GAA3735637.1"/>
    <property type="molecule type" value="Genomic_DNA"/>
</dbReference>
<dbReference type="SUPFAM" id="SSF54826">
    <property type="entry name" value="Enolase N-terminal domain-like"/>
    <property type="match status" value="1"/>
</dbReference>
<dbReference type="SUPFAM" id="SSF51604">
    <property type="entry name" value="Enolase C-terminal domain-like"/>
    <property type="match status" value="1"/>
</dbReference>
<dbReference type="InterPro" id="IPR013342">
    <property type="entry name" value="Mandelate_racemase_C"/>
</dbReference>
<dbReference type="Gene3D" id="3.30.390.10">
    <property type="entry name" value="Enolase-like, N-terminal domain"/>
    <property type="match status" value="1"/>
</dbReference>
<protein>
    <submittedName>
        <fullName evidence="4">O-succinylbenzoate synthase</fullName>
    </submittedName>
</protein>
<keyword evidence="1" id="KW-0479">Metal-binding</keyword>
<evidence type="ECO:0000313" key="5">
    <source>
        <dbReference type="Proteomes" id="UP001500908"/>
    </source>
</evidence>
<dbReference type="InterPro" id="IPR029017">
    <property type="entry name" value="Enolase-like_N"/>
</dbReference>
<dbReference type="PANTHER" id="PTHR48073:SF5">
    <property type="entry name" value="O-SUCCINYLBENZOATE SYNTHASE"/>
    <property type="match status" value="1"/>
</dbReference>
<name>A0ABP7FBK7_9ACTN</name>
<dbReference type="Proteomes" id="UP001500908">
    <property type="component" value="Unassembled WGS sequence"/>
</dbReference>
<gene>
    <name evidence="4" type="primary">menC</name>
    <name evidence="4" type="ORF">GCM10022402_14780</name>
</gene>
<dbReference type="PANTHER" id="PTHR48073">
    <property type="entry name" value="O-SUCCINYLBENZOATE SYNTHASE-RELATED"/>
    <property type="match status" value="1"/>
</dbReference>
<evidence type="ECO:0000313" key="4">
    <source>
        <dbReference type="EMBL" id="GAA3735637.1"/>
    </source>
</evidence>
<accession>A0ABP7FBK7</accession>
<comment type="caution">
    <text evidence="4">The sequence shown here is derived from an EMBL/GenBank/DDBJ whole genome shotgun (WGS) entry which is preliminary data.</text>
</comment>
<evidence type="ECO:0000259" key="3">
    <source>
        <dbReference type="SMART" id="SM00922"/>
    </source>
</evidence>
<evidence type="ECO:0000256" key="1">
    <source>
        <dbReference type="ARBA" id="ARBA00022723"/>
    </source>
</evidence>
<proteinExistence type="predicted"/>
<sequence length="356" mass="38340">MIRLRRRHPAPRDSGGGQPKHTDHIVVRAADETGRVGWGEIVAATPQRWRAVTEEIAPALLKHPWQRPTEAAEVWSGLAPDPAVVAGVDTACWDLWSRRRDTPLSHALGGTRTAVTAAVTVGRQPSLESLVREVNRQVGNGVRCVRLEIEPGWDIDVVRAVRQTYPFLVLEVSARQSYSEDPAHLEVLRALDDYGLLAIEEPLPVKDLAGYARLRRELRTPVALGPSIDSLEHLDAAIRAEAADAVALHVAHLGGLTPARRAHDRAVDAGWQVWCGDDGHSGLGRAAAVALASLPGMSLPSEMPGAGAGFARDIVSPPVRAHDGITPIPLTEAGLGYTVEESTIEALTQESVTLRR</sequence>
<dbReference type="InterPro" id="IPR036849">
    <property type="entry name" value="Enolase-like_C_sf"/>
</dbReference>
<dbReference type="InterPro" id="IPR029065">
    <property type="entry name" value="Enolase_C-like"/>
</dbReference>
<dbReference type="SMART" id="SM00922">
    <property type="entry name" value="MR_MLE"/>
    <property type="match status" value="1"/>
</dbReference>
<evidence type="ECO:0000256" key="2">
    <source>
        <dbReference type="SAM" id="MobiDB-lite"/>
    </source>
</evidence>